<name>A0ABR1MCT4_9PEZI</name>
<proteinExistence type="predicted"/>
<organism evidence="2 3">
    <name type="scientific">Phyllosticta citribraziliensis</name>
    <dbReference type="NCBI Taxonomy" id="989973"/>
    <lineage>
        <taxon>Eukaryota</taxon>
        <taxon>Fungi</taxon>
        <taxon>Dikarya</taxon>
        <taxon>Ascomycota</taxon>
        <taxon>Pezizomycotina</taxon>
        <taxon>Dothideomycetes</taxon>
        <taxon>Dothideomycetes incertae sedis</taxon>
        <taxon>Botryosphaeriales</taxon>
        <taxon>Phyllostictaceae</taxon>
        <taxon>Phyllosticta</taxon>
    </lineage>
</organism>
<reference evidence="2 3" key="1">
    <citation type="submission" date="2024-04" db="EMBL/GenBank/DDBJ databases">
        <title>Phyllosticta paracitricarpa is synonymous to the EU quarantine fungus P. citricarpa based on phylogenomic analyses.</title>
        <authorList>
            <consortium name="Lawrence Berkeley National Laboratory"/>
            <person name="Van ingen-buijs V.A."/>
            <person name="Van westerhoven A.C."/>
            <person name="Haridas S."/>
            <person name="Skiadas P."/>
            <person name="Martin F."/>
            <person name="Groenewald J.Z."/>
            <person name="Crous P.W."/>
            <person name="Seidl M.F."/>
        </authorList>
    </citation>
    <scope>NUCLEOTIDE SEQUENCE [LARGE SCALE GENOMIC DNA]</scope>
    <source>
        <strain evidence="2 3">CPC 17464</strain>
    </source>
</reference>
<evidence type="ECO:0000256" key="1">
    <source>
        <dbReference type="SAM" id="SignalP"/>
    </source>
</evidence>
<evidence type="ECO:0000313" key="3">
    <source>
        <dbReference type="Proteomes" id="UP001360953"/>
    </source>
</evidence>
<comment type="caution">
    <text evidence="2">The sequence shown here is derived from an EMBL/GenBank/DDBJ whole genome shotgun (WGS) entry which is preliminary data.</text>
</comment>
<protein>
    <submittedName>
        <fullName evidence="2">Uncharacterized protein</fullName>
    </submittedName>
</protein>
<dbReference type="EMBL" id="JBBPEH010000001">
    <property type="protein sequence ID" value="KAK7545011.1"/>
    <property type="molecule type" value="Genomic_DNA"/>
</dbReference>
<accession>A0ABR1MCT4</accession>
<feature type="signal peptide" evidence="1">
    <location>
        <begin position="1"/>
        <end position="27"/>
    </location>
</feature>
<feature type="chain" id="PRO_5045876298" evidence="1">
    <location>
        <begin position="28"/>
        <end position="239"/>
    </location>
</feature>
<dbReference type="Proteomes" id="UP001360953">
    <property type="component" value="Unassembled WGS sequence"/>
</dbReference>
<evidence type="ECO:0000313" key="2">
    <source>
        <dbReference type="EMBL" id="KAK7545011.1"/>
    </source>
</evidence>
<dbReference type="GeneID" id="92030816"/>
<keyword evidence="1" id="KW-0732">Signal</keyword>
<sequence length="239" mass="26876">MRIPLLNPLLPLLLVFLLSTTPPGALASKWYDVHFATTPHPEPVQFFVELSGQMVIPPLRSPGAYYIFPGLQPRYGGGIYQNVLDGNKGHWSFASGWCCFKGWGWGGGFNVYAGETVSFNNKWTHAGDERAWWTTTIRHDSTGTTRTNSWPLGGKFFNQALFAIEVYGKAWDFGWLEFRNVVIISNGRDTSWCKPVTDTTIYYIENIQARVTPKGVICSIGKLILKGPKPGRYPPREKE</sequence>
<dbReference type="RefSeq" id="XP_066660246.1">
    <property type="nucleotide sequence ID" value="XM_066797910.1"/>
</dbReference>
<keyword evidence="3" id="KW-1185">Reference proteome</keyword>
<gene>
    <name evidence="2" type="ORF">J3D65DRAFT_599610</name>
</gene>